<gene>
    <name evidence="11" type="ORF">TTAC_LOCUS1328</name>
</gene>
<evidence type="ECO:0000313" key="13">
    <source>
        <dbReference type="WBParaSite" id="TTAC_0000134101-mRNA-1"/>
    </source>
</evidence>
<dbReference type="STRING" id="6205.A0A0R3WKS7"/>
<dbReference type="Pfam" id="PF00520">
    <property type="entry name" value="Ion_trans"/>
    <property type="match status" value="1"/>
</dbReference>
<feature type="compositionally biased region" description="Polar residues" evidence="8">
    <location>
        <begin position="504"/>
        <end position="515"/>
    </location>
</feature>
<dbReference type="GO" id="GO:0070679">
    <property type="term" value="F:inositol 1,4,5 trisphosphate binding"/>
    <property type="evidence" value="ECO:0007669"/>
    <property type="project" value="TreeGrafter"/>
</dbReference>
<dbReference type="InterPro" id="IPR005821">
    <property type="entry name" value="Ion_trans_dom"/>
</dbReference>
<dbReference type="GO" id="GO:0051480">
    <property type="term" value="P:regulation of cytosolic calcium ion concentration"/>
    <property type="evidence" value="ECO:0007669"/>
    <property type="project" value="TreeGrafter"/>
</dbReference>
<keyword evidence="7" id="KW-0407">Ion channel</keyword>
<proteinExistence type="predicted"/>
<evidence type="ECO:0000256" key="6">
    <source>
        <dbReference type="ARBA" id="ARBA00023136"/>
    </source>
</evidence>
<evidence type="ECO:0000256" key="3">
    <source>
        <dbReference type="ARBA" id="ARBA00022692"/>
    </source>
</evidence>
<feature type="compositionally biased region" description="Basic residues" evidence="8">
    <location>
        <begin position="216"/>
        <end position="226"/>
    </location>
</feature>
<feature type="domain" description="Ion transport" evidence="10">
    <location>
        <begin position="2"/>
        <end position="132"/>
    </location>
</feature>
<evidence type="ECO:0000256" key="2">
    <source>
        <dbReference type="ARBA" id="ARBA00022448"/>
    </source>
</evidence>
<dbReference type="GO" id="GO:0005886">
    <property type="term" value="C:plasma membrane"/>
    <property type="evidence" value="ECO:0007669"/>
    <property type="project" value="TreeGrafter"/>
</dbReference>
<evidence type="ECO:0000256" key="9">
    <source>
        <dbReference type="SAM" id="Phobius"/>
    </source>
</evidence>
<keyword evidence="6 9" id="KW-0472">Membrane</keyword>
<feature type="compositionally biased region" description="Pro residues" evidence="8">
    <location>
        <begin position="522"/>
        <end position="531"/>
    </location>
</feature>
<comment type="subcellular location">
    <subcellularLocation>
        <location evidence="1">Membrane</location>
        <topology evidence="1">Multi-pass membrane protein</topology>
    </subcellularLocation>
</comment>
<reference evidence="11 12" key="2">
    <citation type="submission" date="2018-11" db="EMBL/GenBank/DDBJ databases">
        <authorList>
            <consortium name="Pathogen Informatics"/>
        </authorList>
    </citation>
    <scope>NUCLEOTIDE SEQUENCE [LARGE SCALE GENOMIC DNA]</scope>
</reference>
<dbReference type="GO" id="GO:0007338">
    <property type="term" value="P:single fertilization"/>
    <property type="evidence" value="ECO:0007669"/>
    <property type="project" value="TreeGrafter"/>
</dbReference>
<keyword evidence="5" id="KW-0406">Ion transport</keyword>
<feature type="compositionally biased region" description="Low complexity" evidence="8">
    <location>
        <begin position="491"/>
        <end position="503"/>
    </location>
</feature>
<feature type="region of interest" description="Disordered" evidence="8">
    <location>
        <begin position="206"/>
        <end position="294"/>
    </location>
</feature>
<dbReference type="AlphaFoldDB" id="A0A0R3WKS7"/>
<feature type="transmembrane region" description="Helical" evidence="9">
    <location>
        <begin position="9"/>
        <end position="30"/>
    </location>
</feature>
<feature type="region of interest" description="Disordered" evidence="8">
    <location>
        <begin position="491"/>
        <end position="571"/>
    </location>
</feature>
<dbReference type="EMBL" id="UYWX01000263">
    <property type="protein sequence ID" value="VDM17818.1"/>
    <property type="molecule type" value="Genomic_DNA"/>
</dbReference>
<dbReference type="PROSITE" id="PS51257">
    <property type="entry name" value="PROKAR_LIPOPROTEIN"/>
    <property type="match status" value="1"/>
</dbReference>
<evidence type="ECO:0000259" key="10">
    <source>
        <dbReference type="Pfam" id="PF00520"/>
    </source>
</evidence>
<feature type="compositionally biased region" description="Polar residues" evidence="8">
    <location>
        <begin position="266"/>
        <end position="275"/>
    </location>
</feature>
<organism evidence="13">
    <name type="scientific">Hydatigena taeniaeformis</name>
    <name type="common">Feline tapeworm</name>
    <name type="synonym">Taenia taeniaeformis</name>
    <dbReference type="NCBI Taxonomy" id="6205"/>
    <lineage>
        <taxon>Eukaryota</taxon>
        <taxon>Metazoa</taxon>
        <taxon>Spiralia</taxon>
        <taxon>Lophotrochozoa</taxon>
        <taxon>Platyhelminthes</taxon>
        <taxon>Cestoda</taxon>
        <taxon>Eucestoda</taxon>
        <taxon>Cyclophyllidea</taxon>
        <taxon>Taeniidae</taxon>
        <taxon>Hydatigera</taxon>
    </lineage>
</organism>
<feature type="compositionally biased region" description="Polar residues" evidence="8">
    <location>
        <begin position="232"/>
        <end position="242"/>
    </location>
</feature>
<evidence type="ECO:0000313" key="12">
    <source>
        <dbReference type="Proteomes" id="UP000274429"/>
    </source>
</evidence>
<evidence type="ECO:0000256" key="4">
    <source>
        <dbReference type="ARBA" id="ARBA00022989"/>
    </source>
</evidence>
<evidence type="ECO:0000256" key="7">
    <source>
        <dbReference type="ARBA" id="ARBA00023303"/>
    </source>
</evidence>
<dbReference type="InterPro" id="IPR002153">
    <property type="entry name" value="TRPC_channel"/>
</dbReference>
<dbReference type="GO" id="GO:0015279">
    <property type="term" value="F:store-operated calcium channel activity"/>
    <property type="evidence" value="ECO:0007669"/>
    <property type="project" value="TreeGrafter"/>
</dbReference>
<evidence type="ECO:0000313" key="11">
    <source>
        <dbReference type="EMBL" id="VDM17818.1"/>
    </source>
</evidence>
<dbReference type="GO" id="GO:0034703">
    <property type="term" value="C:cation channel complex"/>
    <property type="evidence" value="ECO:0007669"/>
    <property type="project" value="TreeGrafter"/>
</dbReference>
<feature type="transmembrane region" description="Helical" evidence="9">
    <location>
        <begin position="102"/>
        <end position="124"/>
    </location>
</feature>
<dbReference type="WBParaSite" id="TTAC_0000134101-mRNA-1">
    <property type="protein sequence ID" value="TTAC_0000134101-mRNA-1"/>
    <property type="gene ID" value="TTAC_0000134101"/>
</dbReference>
<dbReference type="PANTHER" id="PTHR10117">
    <property type="entry name" value="TRANSIENT RECEPTOR POTENTIAL CHANNEL"/>
    <property type="match status" value="1"/>
</dbReference>
<accession>A0A0R3WKS7</accession>
<keyword evidence="12" id="KW-1185">Reference proteome</keyword>
<dbReference type="OrthoDB" id="2373987at2759"/>
<keyword evidence="3 9" id="KW-0812">Transmembrane</keyword>
<name>A0A0R3WKS7_HYDTA</name>
<dbReference type="Proteomes" id="UP000274429">
    <property type="component" value="Unassembled WGS sequence"/>
</dbReference>
<reference evidence="13" key="1">
    <citation type="submission" date="2016-04" db="UniProtKB">
        <authorList>
            <consortium name="WormBaseParasite"/>
        </authorList>
    </citation>
    <scope>IDENTIFICATION</scope>
</reference>
<evidence type="ECO:0000256" key="8">
    <source>
        <dbReference type="SAM" id="MobiDB-lite"/>
    </source>
</evidence>
<keyword evidence="2" id="KW-0813">Transport</keyword>
<dbReference type="PANTHER" id="PTHR10117:SF80">
    <property type="entry name" value="TRANSIENT-RECEPTOR-POTENTIAL-LIKE PROTEIN"/>
    <property type="match status" value="1"/>
</dbReference>
<protein>
    <submittedName>
        <fullName evidence="13">Ion_trans domain-containing protein</fullName>
    </submittedName>
</protein>
<keyword evidence="4 9" id="KW-1133">Transmembrane helix</keyword>
<evidence type="ECO:0000256" key="5">
    <source>
        <dbReference type="ARBA" id="ARBA00023065"/>
    </source>
</evidence>
<evidence type="ECO:0000256" key="1">
    <source>
        <dbReference type="ARBA" id="ARBA00004141"/>
    </source>
</evidence>
<sequence length="571" mass="64091">MLIDITKFLFIFLLVITSFACGLHQLYYYYFSEDNDMRPAAFSSWNSYLFFPMDSLLRSYQALFWHLFGVTQINQYRLQTKDAEGKMVDLKSAQVTVTVGEILLMIYHAMAIIVLVNMLIAMMSNSFQTIQAIRKVAIDKLNVVGQNQADTEWKFARSKLWLGYFDEGSTLPPPLNTIVSPKSIWRFARGLIHLLTCSTTFASVTDDKSKLPPTRGRMRHRCKHSGTVKPFSPNQANSTTGHRSLWSDHSVEPTIRLPSSVRNEKSTSSSDNATHFSGLARAENTSGEKSEKRHSYQAITRILVRRYIHVSKKTMRQGVVNEDDLLEIKQDISSLSMTNVFYFALANRDRYELREDRQREVARSIGHLEGLKYQLLSVLVPHHRQERENSCTRWVNPHLGAVPRSPQPPSHSVEPSEIPFVPGLKALGAQIQALREEIRRIPTGTNTSLPLNCLQATTTTSEDLKCLKDEIIGEVKGELHSFARQLMQFMSQCQQPSGPSSGSETLPTPRVSTNVPLSTSSPSPPPAPPPAWGTLNIDRERIGGVSVTYRSGAASGLSLPAPRRAQPGHQR</sequence>